<protein>
    <submittedName>
        <fullName evidence="2">Uncharacterized protein</fullName>
    </submittedName>
</protein>
<evidence type="ECO:0000313" key="2">
    <source>
        <dbReference type="EMBL" id="GFR19906.1"/>
    </source>
</evidence>
<dbReference type="Proteomes" id="UP000887116">
    <property type="component" value="Unassembled WGS sequence"/>
</dbReference>
<evidence type="ECO:0000256" key="1">
    <source>
        <dbReference type="SAM" id="MobiDB-lite"/>
    </source>
</evidence>
<sequence>MEYTHIEVDSLVPLKDEADSRQQDDRKPTDAVRTSSAEYTHLKEDSHGKQILNSTGVRCHFSFLRPIIANSPQAFSK</sequence>
<name>A0A8X6H9S3_TRICU</name>
<proteinExistence type="predicted"/>
<dbReference type="EMBL" id="BMAO01007974">
    <property type="protein sequence ID" value="GFR19906.1"/>
    <property type="molecule type" value="Genomic_DNA"/>
</dbReference>
<gene>
    <name evidence="2" type="ORF">TNCT_430411</name>
</gene>
<organism evidence="2 3">
    <name type="scientific">Trichonephila clavata</name>
    <name type="common">Joro spider</name>
    <name type="synonym">Nephila clavata</name>
    <dbReference type="NCBI Taxonomy" id="2740835"/>
    <lineage>
        <taxon>Eukaryota</taxon>
        <taxon>Metazoa</taxon>
        <taxon>Ecdysozoa</taxon>
        <taxon>Arthropoda</taxon>
        <taxon>Chelicerata</taxon>
        <taxon>Arachnida</taxon>
        <taxon>Araneae</taxon>
        <taxon>Araneomorphae</taxon>
        <taxon>Entelegynae</taxon>
        <taxon>Araneoidea</taxon>
        <taxon>Nephilidae</taxon>
        <taxon>Trichonephila</taxon>
    </lineage>
</organism>
<evidence type="ECO:0000313" key="3">
    <source>
        <dbReference type="Proteomes" id="UP000887116"/>
    </source>
</evidence>
<keyword evidence="3" id="KW-1185">Reference proteome</keyword>
<feature type="region of interest" description="Disordered" evidence="1">
    <location>
        <begin position="1"/>
        <end position="45"/>
    </location>
</feature>
<reference evidence="2" key="1">
    <citation type="submission" date="2020-07" db="EMBL/GenBank/DDBJ databases">
        <title>Multicomponent nature underlies the extraordinary mechanical properties of spider dragline silk.</title>
        <authorList>
            <person name="Kono N."/>
            <person name="Nakamura H."/>
            <person name="Mori M."/>
            <person name="Yoshida Y."/>
            <person name="Ohtoshi R."/>
            <person name="Malay A.D."/>
            <person name="Moran D.A.P."/>
            <person name="Tomita M."/>
            <person name="Numata K."/>
            <person name="Arakawa K."/>
        </authorList>
    </citation>
    <scope>NUCLEOTIDE SEQUENCE</scope>
</reference>
<comment type="caution">
    <text evidence="2">The sequence shown here is derived from an EMBL/GenBank/DDBJ whole genome shotgun (WGS) entry which is preliminary data.</text>
</comment>
<dbReference type="OrthoDB" id="10067025at2759"/>
<feature type="compositionally biased region" description="Basic and acidic residues" evidence="1">
    <location>
        <begin position="1"/>
        <end position="30"/>
    </location>
</feature>
<dbReference type="AlphaFoldDB" id="A0A8X6H9S3"/>
<accession>A0A8X6H9S3</accession>